<name>A0A2N9L680_9BACT</name>
<evidence type="ECO:0000313" key="3">
    <source>
        <dbReference type="Proteomes" id="UP000239735"/>
    </source>
</evidence>
<dbReference type="AlphaFoldDB" id="A0A2N9L680"/>
<organism evidence="2 3">
    <name type="scientific">Candidatus Sulfuritelmatomonas gaucii</name>
    <dbReference type="NCBI Taxonomy" id="2043161"/>
    <lineage>
        <taxon>Bacteria</taxon>
        <taxon>Pseudomonadati</taxon>
        <taxon>Acidobacteriota</taxon>
        <taxon>Terriglobia</taxon>
        <taxon>Terriglobales</taxon>
        <taxon>Acidobacteriaceae</taxon>
        <taxon>Candidatus Sulfuritelmatomonas</taxon>
    </lineage>
</organism>
<dbReference type="EMBL" id="OKRB01000068">
    <property type="protein sequence ID" value="SPE18544.1"/>
    <property type="molecule type" value="Genomic_DNA"/>
</dbReference>
<evidence type="ECO:0000313" key="2">
    <source>
        <dbReference type="EMBL" id="SPE18544.1"/>
    </source>
</evidence>
<proteinExistence type="predicted"/>
<accession>A0A2N9L680</accession>
<gene>
    <name evidence="2" type="ORF">SBA5_160028</name>
</gene>
<protein>
    <submittedName>
        <fullName evidence="2">Uncharacterized protein</fullName>
    </submittedName>
</protein>
<evidence type="ECO:0000256" key="1">
    <source>
        <dbReference type="SAM" id="MobiDB-lite"/>
    </source>
</evidence>
<reference evidence="3" key="1">
    <citation type="submission" date="2018-02" db="EMBL/GenBank/DDBJ databases">
        <authorList>
            <person name="Hausmann B."/>
        </authorList>
    </citation>
    <scope>NUCLEOTIDE SEQUENCE [LARGE SCALE GENOMIC DNA]</scope>
    <source>
        <strain evidence="3">Peat soil MAG SbA5</strain>
    </source>
</reference>
<feature type="region of interest" description="Disordered" evidence="1">
    <location>
        <begin position="28"/>
        <end position="56"/>
    </location>
</feature>
<sequence length="56" mass="6149">MLFGKLRIHHTKVVSKSGFVLGTTSFVPKLAPGGSKEVSPGWSPPRRTEPWESVPF</sequence>
<dbReference type="Proteomes" id="UP000239735">
    <property type="component" value="Unassembled WGS sequence"/>
</dbReference>